<dbReference type="CDD" id="cd00009">
    <property type="entry name" value="AAA"/>
    <property type="match status" value="1"/>
</dbReference>
<evidence type="ECO:0000313" key="15">
    <source>
        <dbReference type="Proteomes" id="UP000732193"/>
    </source>
</evidence>
<evidence type="ECO:0000256" key="4">
    <source>
        <dbReference type="ARBA" id="ARBA00022553"/>
    </source>
</evidence>
<accession>A0AAE2VWG0</accession>
<organism evidence="14 15">
    <name type="scientific">Sulfitobacter geojensis</name>
    <dbReference type="NCBI Taxonomy" id="1342299"/>
    <lineage>
        <taxon>Bacteria</taxon>
        <taxon>Pseudomonadati</taxon>
        <taxon>Pseudomonadota</taxon>
        <taxon>Alphaproteobacteria</taxon>
        <taxon>Rhodobacterales</taxon>
        <taxon>Roseobacteraceae</taxon>
        <taxon>Sulfitobacter</taxon>
    </lineage>
</organism>
<evidence type="ECO:0000256" key="8">
    <source>
        <dbReference type="ARBA" id="ARBA00023015"/>
    </source>
</evidence>
<dbReference type="SUPFAM" id="SSF52172">
    <property type="entry name" value="CheY-like"/>
    <property type="match status" value="1"/>
</dbReference>
<dbReference type="PROSITE" id="PS00688">
    <property type="entry name" value="SIGMA54_INTERACT_3"/>
    <property type="match status" value="1"/>
</dbReference>
<sequence length="469" mass="51614">MSDILIVDDERDIRELISDILEDEGFATRLAGNSDDAMAAINTEPPALMILDIWLKDSRMDGIDILKSVKRDNPDVPVVIISGHGNIEIAVAAIRQGAYDFIEKPFNIDQLMVVIRRAMETSRLRRENQSLKRRDTSSSEMIGQSAAFRALISQLDKVTKSNGRVMLTGPAGAGKEVAARYIHANSGRADAPFVTVNCAGVEPENMEEMLFGRETADRGVEPGLLEQAHGGVVFFDEVADMPLGTQSKILRVLVDQQFTRVGGNDKVRVDLRVISSTNRDLEAAIAADTFRQELFHRLNVVPIAVPSLEERREDIPLLAEHFISEFNKSQGLPQRSLSEDSVALMQTMVWPGNVRQLKNLVERVLILGDGTGPIEARELPGEEPSGEEEGRVVLSSALATLPLREAREAFEREYLLTQINRFGGNISRTANFVGMERSALHRKLKSLGVVTSAKAGVRVAHVDEESDAG</sequence>
<keyword evidence="6" id="KW-0067">ATP-binding</keyword>
<dbReference type="AlphaFoldDB" id="A0AAE2VWG0"/>
<dbReference type="RefSeq" id="WP_025044669.1">
    <property type="nucleotide sequence ID" value="NZ_CANKZB010000001.1"/>
</dbReference>
<dbReference type="InterPro" id="IPR058031">
    <property type="entry name" value="AAA_lid_NorR"/>
</dbReference>
<dbReference type="Gene3D" id="1.10.8.60">
    <property type="match status" value="1"/>
</dbReference>
<keyword evidence="9" id="KW-0010">Activator</keyword>
<dbReference type="Proteomes" id="UP000732193">
    <property type="component" value="Unassembled WGS sequence"/>
</dbReference>
<dbReference type="SMART" id="SM00382">
    <property type="entry name" value="AAA"/>
    <property type="match status" value="1"/>
</dbReference>
<evidence type="ECO:0000256" key="2">
    <source>
        <dbReference type="ARBA" id="ARBA00011135"/>
    </source>
</evidence>
<dbReference type="InterPro" id="IPR002197">
    <property type="entry name" value="HTH_Fis"/>
</dbReference>
<dbReference type="InterPro" id="IPR003593">
    <property type="entry name" value="AAA+_ATPase"/>
</dbReference>
<dbReference type="Pfam" id="PF00072">
    <property type="entry name" value="Response_reg"/>
    <property type="match status" value="1"/>
</dbReference>
<dbReference type="GO" id="GO:0000160">
    <property type="term" value="P:phosphorelay signal transduction system"/>
    <property type="evidence" value="ECO:0007669"/>
    <property type="project" value="UniProtKB-KW"/>
</dbReference>
<dbReference type="PROSITE" id="PS50045">
    <property type="entry name" value="SIGMA54_INTERACT_4"/>
    <property type="match status" value="1"/>
</dbReference>
<evidence type="ECO:0000259" key="13">
    <source>
        <dbReference type="PROSITE" id="PS50110"/>
    </source>
</evidence>
<dbReference type="GeneID" id="93912729"/>
<dbReference type="Pfam" id="PF25601">
    <property type="entry name" value="AAA_lid_14"/>
    <property type="match status" value="1"/>
</dbReference>
<protein>
    <recommendedName>
        <fullName evidence="3">Nif-specific regulatory protein</fullName>
    </recommendedName>
</protein>
<dbReference type="EMBL" id="JAFBRM010000001">
    <property type="protein sequence ID" value="MBM1712700.1"/>
    <property type="molecule type" value="Genomic_DNA"/>
</dbReference>
<keyword evidence="10" id="KW-0804">Transcription</keyword>
<gene>
    <name evidence="14" type="ORF">JQV55_03910</name>
</gene>
<keyword evidence="7" id="KW-0902">Two-component regulatory system</keyword>
<dbReference type="CDD" id="cd17550">
    <property type="entry name" value="REC_NtrX-like"/>
    <property type="match status" value="1"/>
</dbReference>
<keyword evidence="8" id="KW-0805">Transcription regulation</keyword>
<dbReference type="PROSITE" id="PS50110">
    <property type="entry name" value="RESPONSE_REGULATORY"/>
    <property type="match status" value="1"/>
</dbReference>
<dbReference type="InterPro" id="IPR025944">
    <property type="entry name" value="Sigma_54_int_dom_CS"/>
</dbReference>
<dbReference type="Gene3D" id="3.40.50.300">
    <property type="entry name" value="P-loop containing nucleotide triphosphate hydrolases"/>
    <property type="match status" value="1"/>
</dbReference>
<comment type="subunit">
    <text evidence="2">Interacts with sigma-54.</text>
</comment>
<dbReference type="InterPro" id="IPR027417">
    <property type="entry name" value="P-loop_NTPase"/>
</dbReference>
<dbReference type="InterPro" id="IPR009057">
    <property type="entry name" value="Homeodomain-like_sf"/>
</dbReference>
<comment type="caution">
    <text evidence="14">The sequence shown here is derived from an EMBL/GenBank/DDBJ whole genome shotgun (WGS) entry which is preliminary data.</text>
</comment>
<name>A0AAE2VWG0_9RHOB</name>
<dbReference type="InterPro" id="IPR001789">
    <property type="entry name" value="Sig_transdc_resp-reg_receiver"/>
</dbReference>
<keyword evidence="4 11" id="KW-0597">Phosphoprotein</keyword>
<evidence type="ECO:0000256" key="7">
    <source>
        <dbReference type="ARBA" id="ARBA00023012"/>
    </source>
</evidence>
<evidence type="ECO:0000256" key="1">
    <source>
        <dbReference type="ARBA" id="ARBA00002167"/>
    </source>
</evidence>
<dbReference type="FunFam" id="1.10.10.60:FF:000165">
    <property type="entry name" value="Two-component system nitrogen regulation response regulator NtrX"/>
    <property type="match status" value="1"/>
</dbReference>
<keyword evidence="5" id="KW-0547">Nucleotide-binding</keyword>
<evidence type="ECO:0000256" key="5">
    <source>
        <dbReference type="ARBA" id="ARBA00022741"/>
    </source>
</evidence>
<comment type="function">
    <text evidence="1">Required for activation of most nif operons, which are directly involved in nitrogen fixation.</text>
</comment>
<dbReference type="Pfam" id="PF00158">
    <property type="entry name" value="Sigma54_activat"/>
    <property type="match status" value="1"/>
</dbReference>
<dbReference type="PANTHER" id="PTHR32071">
    <property type="entry name" value="TRANSCRIPTIONAL REGULATORY PROTEIN"/>
    <property type="match status" value="1"/>
</dbReference>
<evidence type="ECO:0000259" key="12">
    <source>
        <dbReference type="PROSITE" id="PS50045"/>
    </source>
</evidence>
<feature type="modified residue" description="4-aspartylphosphate" evidence="11">
    <location>
        <position position="52"/>
    </location>
</feature>
<dbReference type="Pfam" id="PF02954">
    <property type="entry name" value="HTH_8"/>
    <property type="match status" value="1"/>
</dbReference>
<reference evidence="14 15" key="1">
    <citation type="submission" date="2021-01" db="EMBL/GenBank/DDBJ databases">
        <title>Diatom-associated Roseobacters Show Island Model of Population Structure.</title>
        <authorList>
            <person name="Qu L."/>
            <person name="Feng X."/>
            <person name="Chen Y."/>
            <person name="Li L."/>
            <person name="Wang X."/>
            <person name="Hu Z."/>
            <person name="Wang H."/>
            <person name="Luo H."/>
        </authorList>
    </citation>
    <scope>NUCLEOTIDE SEQUENCE [LARGE SCALE GENOMIC DNA]</scope>
    <source>
        <strain evidence="14 15">TR60-84</strain>
    </source>
</reference>
<dbReference type="SMART" id="SM00448">
    <property type="entry name" value="REC"/>
    <property type="match status" value="1"/>
</dbReference>
<dbReference type="SUPFAM" id="SSF46689">
    <property type="entry name" value="Homeodomain-like"/>
    <property type="match status" value="1"/>
</dbReference>
<dbReference type="Gene3D" id="3.40.50.2300">
    <property type="match status" value="1"/>
</dbReference>
<dbReference type="FunFam" id="3.40.50.300:FF:000006">
    <property type="entry name" value="DNA-binding transcriptional regulator NtrC"/>
    <property type="match status" value="1"/>
</dbReference>
<evidence type="ECO:0000256" key="3">
    <source>
        <dbReference type="ARBA" id="ARBA00015308"/>
    </source>
</evidence>
<evidence type="ECO:0000256" key="6">
    <source>
        <dbReference type="ARBA" id="ARBA00022840"/>
    </source>
</evidence>
<evidence type="ECO:0000256" key="10">
    <source>
        <dbReference type="ARBA" id="ARBA00023163"/>
    </source>
</evidence>
<evidence type="ECO:0000313" key="14">
    <source>
        <dbReference type="EMBL" id="MBM1712700.1"/>
    </source>
</evidence>
<dbReference type="GO" id="GO:0043565">
    <property type="term" value="F:sequence-specific DNA binding"/>
    <property type="evidence" value="ECO:0007669"/>
    <property type="project" value="InterPro"/>
</dbReference>
<dbReference type="FunFam" id="3.40.50.2300:FF:000018">
    <property type="entry name" value="DNA-binding transcriptional regulator NtrC"/>
    <property type="match status" value="1"/>
</dbReference>
<feature type="domain" description="Response regulatory" evidence="13">
    <location>
        <begin position="3"/>
        <end position="119"/>
    </location>
</feature>
<keyword evidence="15" id="KW-1185">Reference proteome</keyword>
<dbReference type="Gene3D" id="1.10.10.60">
    <property type="entry name" value="Homeodomain-like"/>
    <property type="match status" value="1"/>
</dbReference>
<evidence type="ECO:0000256" key="11">
    <source>
        <dbReference type="PROSITE-ProRule" id="PRU00169"/>
    </source>
</evidence>
<dbReference type="PANTHER" id="PTHR32071:SF17">
    <property type="entry name" value="TRANSCRIPTIONAL REGULATOR (NTRC FAMILY)"/>
    <property type="match status" value="1"/>
</dbReference>
<feature type="domain" description="Sigma-54 factor interaction" evidence="12">
    <location>
        <begin position="141"/>
        <end position="366"/>
    </location>
</feature>
<dbReference type="SUPFAM" id="SSF52540">
    <property type="entry name" value="P-loop containing nucleoside triphosphate hydrolases"/>
    <property type="match status" value="1"/>
</dbReference>
<evidence type="ECO:0000256" key="9">
    <source>
        <dbReference type="ARBA" id="ARBA00023159"/>
    </source>
</evidence>
<proteinExistence type="predicted"/>
<dbReference type="InterPro" id="IPR002078">
    <property type="entry name" value="Sigma_54_int"/>
</dbReference>
<dbReference type="GO" id="GO:0005524">
    <property type="term" value="F:ATP binding"/>
    <property type="evidence" value="ECO:0007669"/>
    <property type="project" value="UniProtKB-KW"/>
</dbReference>
<dbReference type="InterPro" id="IPR011006">
    <property type="entry name" value="CheY-like_superfamily"/>
</dbReference>
<dbReference type="GO" id="GO:0006355">
    <property type="term" value="P:regulation of DNA-templated transcription"/>
    <property type="evidence" value="ECO:0007669"/>
    <property type="project" value="InterPro"/>
</dbReference>